<dbReference type="Proteomes" id="UP001494588">
    <property type="component" value="Unassembled WGS sequence"/>
</dbReference>
<reference evidence="2 3" key="1">
    <citation type="submission" date="2024-01" db="EMBL/GenBank/DDBJ databases">
        <title>The diversity of rhizobia nodulating Mimosa spp. in eleven states of Brazil covering several biomes is determined by host plant, location, and edaphic factors.</title>
        <authorList>
            <person name="Rouws L."/>
            <person name="Barauna A."/>
            <person name="Beukes C."/>
            <person name="De Faria S.M."/>
            <person name="Gross E."/>
            <person name="Dos Reis Junior F.B."/>
            <person name="Simon M."/>
            <person name="Maluk M."/>
            <person name="Odee D.W."/>
            <person name="Kenicer G."/>
            <person name="Young J.P.W."/>
            <person name="Reis V.M."/>
            <person name="Zilli J."/>
            <person name="James E.K."/>
        </authorList>
    </citation>
    <scope>NUCLEOTIDE SEQUENCE [LARGE SCALE GENOMIC DNA]</scope>
    <source>
        <strain evidence="2 3">JPY77</strain>
    </source>
</reference>
<keyword evidence="1" id="KW-1133">Transmembrane helix</keyword>
<dbReference type="EMBL" id="JAZHGC010000004">
    <property type="protein sequence ID" value="MEM5285257.1"/>
    <property type="molecule type" value="Genomic_DNA"/>
</dbReference>
<proteinExistence type="predicted"/>
<sequence length="133" mass="14775">MASEWTRRFKLFVQRFWQPTSACMTCMPGSWGNILSAVHWAIAIRTGLLTGLLAVLLTFTPAAKLFTHRYGNALIVACLTALGDAYSHKSHYRIPAVEHIATGVVSGLIALVASYLLEDRARRIRAVWTRVFG</sequence>
<evidence type="ECO:0000256" key="1">
    <source>
        <dbReference type="SAM" id="Phobius"/>
    </source>
</evidence>
<evidence type="ECO:0000313" key="2">
    <source>
        <dbReference type="EMBL" id="MEM5285257.1"/>
    </source>
</evidence>
<organism evidence="2 3">
    <name type="scientific">Paraburkholderia sabiae</name>
    <dbReference type="NCBI Taxonomy" id="273251"/>
    <lineage>
        <taxon>Bacteria</taxon>
        <taxon>Pseudomonadati</taxon>
        <taxon>Pseudomonadota</taxon>
        <taxon>Betaproteobacteria</taxon>
        <taxon>Burkholderiales</taxon>
        <taxon>Burkholderiaceae</taxon>
        <taxon>Paraburkholderia</taxon>
    </lineage>
</organism>
<keyword evidence="1" id="KW-0472">Membrane</keyword>
<name>A0ABU9Q766_9BURK</name>
<feature type="transmembrane region" description="Helical" evidence="1">
    <location>
        <begin position="99"/>
        <end position="117"/>
    </location>
</feature>
<keyword evidence="1" id="KW-0812">Transmembrane</keyword>
<gene>
    <name evidence="2" type="ORF">V4C55_06045</name>
</gene>
<protein>
    <recommendedName>
        <fullName evidence="4">FUSC family protein</fullName>
    </recommendedName>
</protein>
<dbReference type="RefSeq" id="WP_201647482.1">
    <property type="nucleotide sequence ID" value="NZ_CAJHCS010000001.1"/>
</dbReference>
<keyword evidence="3" id="KW-1185">Reference proteome</keyword>
<feature type="transmembrane region" description="Helical" evidence="1">
    <location>
        <begin position="37"/>
        <end position="58"/>
    </location>
</feature>
<accession>A0ABU9Q766</accession>
<comment type="caution">
    <text evidence="2">The sequence shown here is derived from an EMBL/GenBank/DDBJ whole genome shotgun (WGS) entry which is preliminary data.</text>
</comment>
<evidence type="ECO:0008006" key="4">
    <source>
        <dbReference type="Google" id="ProtNLM"/>
    </source>
</evidence>
<evidence type="ECO:0000313" key="3">
    <source>
        <dbReference type="Proteomes" id="UP001494588"/>
    </source>
</evidence>